<dbReference type="InterPro" id="IPR009056">
    <property type="entry name" value="Cyt_c-like_dom"/>
</dbReference>
<keyword evidence="9" id="KW-0560">Oxidoreductase</keyword>
<keyword evidence="2 6" id="KW-0349">Heme</keyword>
<dbReference type="Pfam" id="PF13442">
    <property type="entry name" value="Cytochrome_CBB3"/>
    <property type="match status" value="1"/>
</dbReference>
<evidence type="ECO:0000256" key="7">
    <source>
        <dbReference type="SAM" id="Phobius"/>
    </source>
</evidence>
<reference evidence="10 13" key="5">
    <citation type="submission" date="2020-02" db="EMBL/GenBank/DDBJ databases">
        <title>Newly sequenced genome of strain CSTR1 showed variability in Candidatus Kuenenia stuttgartiensis genomes.</title>
        <authorList>
            <person name="Ding C."/>
            <person name="Adrian L."/>
        </authorList>
    </citation>
    <scope>NUCLEOTIDE SEQUENCE [LARGE SCALE GENOMIC DNA]</scope>
    <source>
        <strain evidence="10 13">CSTR1</strain>
    </source>
</reference>
<dbReference type="GO" id="GO:0020037">
    <property type="term" value="F:heme binding"/>
    <property type="evidence" value="ECO:0007669"/>
    <property type="project" value="InterPro"/>
</dbReference>
<evidence type="ECO:0000259" key="8">
    <source>
        <dbReference type="PROSITE" id="PS51007"/>
    </source>
</evidence>
<reference evidence="12" key="3">
    <citation type="submission" date="2017-10" db="EMBL/GenBank/DDBJ databases">
        <authorList>
            <person name="Frank J."/>
        </authorList>
    </citation>
    <scope>NUCLEOTIDE SEQUENCE [LARGE SCALE GENOMIC DNA]</scope>
</reference>
<dbReference type="Gene3D" id="1.10.760.10">
    <property type="entry name" value="Cytochrome c-like domain"/>
    <property type="match status" value="1"/>
</dbReference>
<protein>
    <submittedName>
        <fullName evidence="9 10">Cbb3-type cytochrome c oxidase subunit CcoP</fullName>
        <ecNumber evidence="9 10">1.9.3.1</ecNumber>
    </submittedName>
</protein>
<dbReference type="PROSITE" id="PS51007">
    <property type="entry name" value="CYTC"/>
    <property type="match status" value="1"/>
</dbReference>
<keyword evidence="12" id="KW-1185">Reference proteome</keyword>
<keyword evidence="7" id="KW-1133">Transmembrane helix</keyword>
<keyword evidence="1" id="KW-0813">Transport</keyword>
<reference evidence="9" key="2">
    <citation type="submission" date="2006-01" db="EMBL/GenBank/DDBJ databases">
        <authorList>
            <person name="Genoscope"/>
        </authorList>
    </citation>
    <scope>NUCLEOTIDE SEQUENCE</scope>
</reference>
<dbReference type="GO" id="GO:0005506">
    <property type="term" value="F:iron ion binding"/>
    <property type="evidence" value="ECO:0007669"/>
    <property type="project" value="InterPro"/>
</dbReference>
<evidence type="ECO:0000256" key="4">
    <source>
        <dbReference type="ARBA" id="ARBA00022982"/>
    </source>
</evidence>
<dbReference type="GO" id="GO:0009055">
    <property type="term" value="F:electron transfer activity"/>
    <property type="evidence" value="ECO:0007669"/>
    <property type="project" value="InterPro"/>
</dbReference>
<evidence type="ECO:0000256" key="2">
    <source>
        <dbReference type="ARBA" id="ARBA00022617"/>
    </source>
</evidence>
<dbReference type="GO" id="GO:0016491">
    <property type="term" value="F:oxidoreductase activity"/>
    <property type="evidence" value="ECO:0007669"/>
    <property type="project" value="UniProtKB-KW"/>
</dbReference>
<reference evidence="11" key="4">
    <citation type="submission" date="2017-10" db="EMBL/GenBank/DDBJ databases">
        <authorList>
            <person name="Banno H."/>
            <person name="Chua N.-H."/>
        </authorList>
    </citation>
    <scope>NUCLEOTIDE SEQUENCE [LARGE SCALE GENOMIC DNA]</scope>
    <source>
        <strain evidence="11">Kuenenia_mbr1_ru-nijmegen</strain>
    </source>
</reference>
<keyword evidence="5 6" id="KW-0408">Iron</keyword>
<keyword evidence="4" id="KW-0249">Electron transport</keyword>
<dbReference type="SUPFAM" id="SSF46626">
    <property type="entry name" value="Cytochrome c"/>
    <property type="match status" value="1"/>
</dbReference>
<dbReference type="EMBL" id="CP049055">
    <property type="protein sequence ID" value="QII09397.1"/>
    <property type="molecule type" value="Genomic_DNA"/>
</dbReference>
<accession>Q1PVB6</accession>
<dbReference type="OrthoDB" id="7933886at2"/>
<dbReference type="InterPro" id="IPR050597">
    <property type="entry name" value="Cytochrome_c_Oxidase_Subunit"/>
</dbReference>
<dbReference type="AlphaFoldDB" id="Q1PVB6"/>
<keyword evidence="3 6" id="KW-0479">Metal-binding</keyword>
<feature type="domain" description="Cytochrome c" evidence="8">
    <location>
        <begin position="96"/>
        <end position="176"/>
    </location>
</feature>
<evidence type="ECO:0000313" key="11">
    <source>
        <dbReference type="EMBL" id="SOH04637.1"/>
    </source>
</evidence>
<proteinExistence type="predicted"/>
<evidence type="ECO:0000256" key="1">
    <source>
        <dbReference type="ARBA" id="ARBA00022448"/>
    </source>
</evidence>
<dbReference type="Proteomes" id="UP000221734">
    <property type="component" value="Chromosome Kuenenia_stuttgartiensis_MBR1"/>
</dbReference>
<dbReference type="KEGG" id="kst:KSMBR1_2140"/>
<feature type="transmembrane region" description="Helical" evidence="7">
    <location>
        <begin position="30"/>
        <end position="48"/>
    </location>
</feature>
<evidence type="ECO:0000313" key="10">
    <source>
        <dbReference type="EMBL" id="QII09397.1"/>
    </source>
</evidence>
<evidence type="ECO:0000256" key="5">
    <source>
        <dbReference type="ARBA" id="ARBA00023004"/>
    </source>
</evidence>
<dbReference type="EC" id="1.9.3.1" evidence="9 10"/>
<dbReference type="Pfam" id="PF14715">
    <property type="entry name" value="FixP_N"/>
    <property type="match status" value="1"/>
</dbReference>
<dbReference type="EMBL" id="LT934425">
    <property type="protein sequence ID" value="SOH04637.1"/>
    <property type="molecule type" value="Genomic_DNA"/>
</dbReference>
<dbReference type="PRINTS" id="PR00605">
    <property type="entry name" value="CYTCHROMECIC"/>
</dbReference>
<dbReference type="InterPro" id="IPR036909">
    <property type="entry name" value="Cyt_c-like_dom_sf"/>
</dbReference>
<evidence type="ECO:0000313" key="12">
    <source>
        <dbReference type="Proteomes" id="UP000221734"/>
    </source>
</evidence>
<name>Q1PVB6_KUEST</name>
<keyword evidence="7" id="KW-0812">Transmembrane</keyword>
<dbReference type="Gene3D" id="6.10.280.130">
    <property type="match status" value="1"/>
</dbReference>
<dbReference type="Proteomes" id="UP000501926">
    <property type="component" value="Chromosome"/>
</dbReference>
<sequence>MNRDTHVKDTPMTGDEYDGITEYDNPCPAWLMYIFYTTILFAVFYLGYHFGSVRNGKLQVAATVAPPANMMQAEEILMELPEITEAQLTTLLADKDALAKGKEVYASKCSSCHGEEGEGLIGPNLVDNYWLHGRGGIREIASIISDGIPDTGMAAWRGRITDENIQQTAAYIKSLRGSMPENPRDPEGELVEE</sequence>
<dbReference type="RefSeq" id="WP_099325325.1">
    <property type="nucleotide sequence ID" value="NZ_CP049055.1"/>
</dbReference>
<evidence type="ECO:0000313" key="9">
    <source>
        <dbReference type="EMBL" id="CAJ71172.1"/>
    </source>
</evidence>
<dbReference type="InterPro" id="IPR008168">
    <property type="entry name" value="Cyt_C_IC"/>
</dbReference>
<dbReference type="InterPro" id="IPR038414">
    <property type="entry name" value="CcoP_N_sf"/>
</dbReference>
<dbReference type="PANTHER" id="PTHR33751">
    <property type="entry name" value="CBB3-TYPE CYTOCHROME C OXIDASE SUBUNIT FIXP"/>
    <property type="match status" value="1"/>
</dbReference>
<evidence type="ECO:0000313" key="13">
    <source>
        <dbReference type="Proteomes" id="UP000501926"/>
    </source>
</evidence>
<dbReference type="EMBL" id="CT573073">
    <property type="protein sequence ID" value="CAJ71172.1"/>
    <property type="molecule type" value="Genomic_DNA"/>
</dbReference>
<reference evidence="9" key="1">
    <citation type="journal article" date="2006" name="Nature">
        <title>Deciphering the evolution and metabolism of an anammox bacterium from a community genome.</title>
        <authorList>
            <person name="Strous M."/>
            <person name="Pelletier E."/>
            <person name="Mangenot S."/>
            <person name="Rattei T."/>
            <person name="Lehner A."/>
            <person name="Taylor M.W."/>
            <person name="Horn M."/>
            <person name="Daims H."/>
            <person name="Bartol-Mavel D."/>
            <person name="Wincker P."/>
            <person name="Barbe V."/>
            <person name="Fonknechten N."/>
            <person name="Vallenet D."/>
            <person name="Segurens B."/>
            <person name="Schenowitz-Truong C."/>
            <person name="Medigue C."/>
            <person name="Collingro A."/>
            <person name="Snel B."/>
            <person name="Dutilh B.E."/>
            <person name="OpDenCamp H.J.M."/>
            <person name="vanDerDrift C."/>
            <person name="Cirpus I."/>
            <person name="vanDePas-Schoonen K.T."/>
            <person name="Harhangi H.R."/>
            <person name="vanNiftrik L."/>
            <person name="Schmid M."/>
            <person name="Keltjens J."/>
            <person name="vanDeVossenberg J."/>
            <person name="Kartal B."/>
            <person name="Meier H."/>
            <person name="Frishman D."/>
            <person name="Huynen M.A."/>
            <person name="Mewes H."/>
            <person name="Weissenbach J."/>
            <person name="Jetten M.S.M."/>
            <person name="Wagner M."/>
            <person name="LePaslier D."/>
        </authorList>
    </citation>
    <scope>NUCLEOTIDE SEQUENCE</scope>
</reference>
<dbReference type="PANTHER" id="PTHR33751:SF1">
    <property type="entry name" value="CBB3-TYPE CYTOCHROME C OXIDASE SUBUNIT FIXP"/>
    <property type="match status" value="1"/>
</dbReference>
<evidence type="ECO:0000256" key="6">
    <source>
        <dbReference type="PROSITE-ProRule" id="PRU00433"/>
    </source>
</evidence>
<evidence type="ECO:0000256" key="3">
    <source>
        <dbReference type="ARBA" id="ARBA00022723"/>
    </source>
</evidence>
<keyword evidence="7" id="KW-0472">Membrane</keyword>
<gene>
    <name evidence="9" type="primary">fixP</name>
    <name evidence="10" type="ORF">KsCSTR_00180</name>
    <name evidence="11" type="ORF">KSMBR1_2140</name>
    <name evidence="9" type="ORF">kustc0427</name>
</gene>
<dbReference type="InterPro" id="IPR032858">
    <property type="entry name" value="CcoP_N"/>
</dbReference>
<organism evidence="9">
    <name type="scientific">Kuenenia stuttgartiensis</name>
    <dbReference type="NCBI Taxonomy" id="174633"/>
    <lineage>
        <taxon>Bacteria</taxon>
        <taxon>Pseudomonadati</taxon>
        <taxon>Planctomycetota</taxon>
        <taxon>Candidatus Brocadiia</taxon>
        <taxon>Candidatus Brocadiales</taxon>
        <taxon>Candidatus Brocadiaceae</taxon>
        <taxon>Candidatus Kuenenia</taxon>
    </lineage>
</organism>